<evidence type="ECO:0000256" key="3">
    <source>
        <dbReference type="ARBA" id="ARBA00023163"/>
    </source>
</evidence>
<dbReference type="InterPro" id="IPR014710">
    <property type="entry name" value="RmlC-like_jellyroll"/>
</dbReference>
<dbReference type="SUPFAM" id="SSF51206">
    <property type="entry name" value="cAMP-binding domain-like"/>
    <property type="match status" value="1"/>
</dbReference>
<evidence type="ECO:0000259" key="5">
    <source>
        <dbReference type="PROSITE" id="PS51063"/>
    </source>
</evidence>
<accession>A0ABT6QQX1</accession>
<dbReference type="Proteomes" id="UP001159100">
    <property type="component" value="Unassembled WGS sequence"/>
</dbReference>
<dbReference type="EMBL" id="JARBWL010000002">
    <property type="protein sequence ID" value="MDI2593136.1"/>
    <property type="molecule type" value="Genomic_DNA"/>
</dbReference>
<feature type="domain" description="Cyclic nucleotide-binding" evidence="4">
    <location>
        <begin position="15"/>
        <end position="118"/>
    </location>
</feature>
<dbReference type="InterPro" id="IPR000595">
    <property type="entry name" value="cNMP-bd_dom"/>
</dbReference>
<dbReference type="InterPro" id="IPR050397">
    <property type="entry name" value="Env_Response_Regulators"/>
</dbReference>
<dbReference type="SUPFAM" id="SSF46785">
    <property type="entry name" value="Winged helix' DNA-binding domain"/>
    <property type="match status" value="1"/>
</dbReference>
<sequence length="230" mass="25753">MDMQVWRSRLMTGQWFSHLPASFQHSLLAAAKVRRLAAGQRLFQRGDPPCGLYAVLEGAVRVGAVSEQGKEALLSLVEPSHWFGEICLFDGQPRTHDAYGMGDCLLLHVPQTALLKLLDEQPLYWRQLALLMSHKLRLTFINLEQLSLMPAPARLAHRLLMIADGYGETNPPRRVLQLPQEQLASMLSLSRQTTNQILKDLQGQGILGLGYGEIEILDAQRLRALATIQL</sequence>
<dbReference type="PANTHER" id="PTHR24567">
    <property type="entry name" value="CRP FAMILY TRANSCRIPTIONAL REGULATORY PROTEIN"/>
    <property type="match status" value="1"/>
</dbReference>
<dbReference type="PROSITE" id="PS51063">
    <property type="entry name" value="HTH_CRP_2"/>
    <property type="match status" value="1"/>
</dbReference>
<organism evidence="6 7">
    <name type="scientific">Pseudomonas fungipugnans</name>
    <dbReference type="NCBI Taxonomy" id="3024217"/>
    <lineage>
        <taxon>Bacteria</taxon>
        <taxon>Pseudomonadati</taxon>
        <taxon>Pseudomonadota</taxon>
        <taxon>Gammaproteobacteria</taxon>
        <taxon>Pseudomonadales</taxon>
        <taxon>Pseudomonadaceae</taxon>
        <taxon>Pseudomonas</taxon>
    </lineage>
</organism>
<evidence type="ECO:0000256" key="2">
    <source>
        <dbReference type="ARBA" id="ARBA00023125"/>
    </source>
</evidence>
<dbReference type="PANTHER" id="PTHR24567:SF74">
    <property type="entry name" value="HTH-TYPE TRANSCRIPTIONAL REGULATOR ARCR"/>
    <property type="match status" value="1"/>
</dbReference>
<dbReference type="Gene3D" id="2.60.120.10">
    <property type="entry name" value="Jelly Rolls"/>
    <property type="match status" value="1"/>
</dbReference>
<protein>
    <submittedName>
        <fullName evidence="6">Crp/Fnr family transcriptional regulator</fullName>
    </submittedName>
</protein>
<evidence type="ECO:0000313" key="7">
    <source>
        <dbReference type="Proteomes" id="UP001159100"/>
    </source>
</evidence>
<dbReference type="Pfam" id="PF13545">
    <property type="entry name" value="HTH_Crp_2"/>
    <property type="match status" value="1"/>
</dbReference>
<dbReference type="CDD" id="cd00038">
    <property type="entry name" value="CAP_ED"/>
    <property type="match status" value="1"/>
</dbReference>
<proteinExistence type="predicted"/>
<dbReference type="InterPro" id="IPR018490">
    <property type="entry name" value="cNMP-bd_dom_sf"/>
</dbReference>
<dbReference type="InterPro" id="IPR036390">
    <property type="entry name" value="WH_DNA-bd_sf"/>
</dbReference>
<name>A0ABT6QQX1_9PSED</name>
<dbReference type="SMART" id="SM00100">
    <property type="entry name" value="cNMP"/>
    <property type="match status" value="1"/>
</dbReference>
<reference evidence="6 7" key="1">
    <citation type="submission" date="2023-02" db="EMBL/GenBank/DDBJ databases">
        <title>Pseudomonas chrutzelriedensis sp. nov., a potently antifungal strain isolated from moss.</title>
        <authorList>
            <person name="Schnyder A."/>
            <person name="Kalawong R."/>
            <person name="Eberl L."/>
            <person name="Agnoli K."/>
        </authorList>
    </citation>
    <scope>NUCLEOTIDE SEQUENCE [LARGE SCALE GENOMIC DNA]</scope>
    <source>
        <strain evidence="6 7">681</strain>
    </source>
</reference>
<dbReference type="SMART" id="SM00419">
    <property type="entry name" value="HTH_CRP"/>
    <property type="match status" value="1"/>
</dbReference>
<dbReference type="InterPro" id="IPR012318">
    <property type="entry name" value="HTH_CRP"/>
</dbReference>
<evidence type="ECO:0000313" key="6">
    <source>
        <dbReference type="EMBL" id="MDI2593136.1"/>
    </source>
</evidence>
<gene>
    <name evidence="6" type="ORF">POF45_17120</name>
</gene>
<keyword evidence="1" id="KW-0805">Transcription regulation</keyword>
<dbReference type="InterPro" id="IPR036388">
    <property type="entry name" value="WH-like_DNA-bd_sf"/>
</dbReference>
<dbReference type="Pfam" id="PF00027">
    <property type="entry name" value="cNMP_binding"/>
    <property type="match status" value="1"/>
</dbReference>
<evidence type="ECO:0000256" key="1">
    <source>
        <dbReference type="ARBA" id="ARBA00023015"/>
    </source>
</evidence>
<keyword evidence="3" id="KW-0804">Transcription</keyword>
<dbReference type="PROSITE" id="PS50042">
    <property type="entry name" value="CNMP_BINDING_3"/>
    <property type="match status" value="1"/>
</dbReference>
<comment type="caution">
    <text evidence="6">The sequence shown here is derived from an EMBL/GenBank/DDBJ whole genome shotgun (WGS) entry which is preliminary data.</text>
</comment>
<dbReference type="RefSeq" id="WP_282316213.1">
    <property type="nucleotide sequence ID" value="NZ_JARBWL010000002.1"/>
</dbReference>
<feature type="domain" description="HTH crp-type" evidence="5">
    <location>
        <begin position="149"/>
        <end position="220"/>
    </location>
</feature>
<dbReference type="Gene3D" id="1.10.10.10">
    <property type="entry name" value="Winged helix-like DNA-binding domain superfamily/Winged helix DNA-binding domain"/>
    <property type="match status" value="1"/>
</dbReference>
<keyword evidence="7" id="KW-1185">Reference proteome</keyword>
<keyword evidence="2" id="KW-0238">DNA-binding</keyword>
<evidence type="ECO:0000259" key="4">
    <source>
        <dbReference type="PROSITE" id="PS50042"/>
    </source>
</evidence>